<sequence>MAGSELTGTGWRQRLARVFALNRAGLAVRRGLAAIVILAVLLAALHALDLQAYALSLVFGVLFVALSDPGGPYRARLREMTLVGVVGAPLTALGFAAGTWACGLVTLAAFLITGLAGLAVTFGVHRFVGALLVNIWFLVALGAGAAAGQSRPWAQALAWLAGFALWVAATWLLWLARGRVVRTSPFPEIPGDTSPRPLTRPVIIFAVLRAVLVAGAVAIAFGLHAPNADWLPIATIVALKPSLEQSRLVAAQRLAGAILGAALATTLLLSVDSEVALGVALIVLASVAVCIRFVNYALYTGAVAATVLIAMDLPHPDDLAAEGERVLYTFVGLAIGVAGMLAADLLQKRAAIRAGRDPGGRSR</sequence>
<comment type="subcellular location">
    <subcellularLocation>
        <location evidence="1">Membrane</location>
        <topology evidence="1">Multi-pass membrane protein</topology>
    </subcellularLocation>
</comment>
<evidence type="ECO:0000256" key="1">
    <source>
        <dbReference type="ARBA" id="ARBA00004141"/>
    </source>
</evidence>
<feature type="transmembrane region" description="Helical" evidence="5">
    <location>
        <begin position="250"/>
        <end position="271"/>
    </location>
</feature>
<organism evidence="7 8">
    <name type="scientific">Actinoplanes ianthinogenes</name>
    <dbReference type="NCBI Taxonomy" id="122358"/>
    <lineage>
        <taxon>Bacteria</taxon>
        <taxon>Bacillati</taxon>
        <taxon>Actinomycetota</taxon>
        <taxon>Actinomycetes</taxon>
        <taxon>Micromonosporales</taxon>
        <taxon>Micromonosporaceae</taxon>
        <taxon>Actinoplanes</taxon>
    </lineage>
</organism>
<dbReference type="InterPro" id="IPR049453">
    <property type="entry name" value="Memb_transporter_dom"/>
</dbReference>
<evidence type="ECO:0000313" key="8">
    <source>
        <dbReference type="Proteomes" id="UP000676967"/>
    </source>
</evidence>
<feature type="transmembrane region" description="Helical" evidence="5">
    <location>
        <begin position="80"/>
        <end position="98"/>
    </location>
</feature>
<feature type="domain" description="Integral membrane bound transporter" evidence="6">
    <location>
        <begin position="216"/>
        <end position="338"/>
    </location>
</feature>
<feature type="transmembrane region" description="Helical" evidence="5">
    <location>
        <begin position="202"/>
        <end position="223"/>
    </location>
</feature>
<name>A0ABM7LLD7_9ACTN</name>
<dbReference type="Proteomes" id="UP000676967">
    <property type="component" value="Chromosome"/>
</dbReference>
<keyword evidence="3 5" id="KW-1133">Transmembrane helix</keyword>
<feature type="transmembrane region" description="Helical" evidence="5">
    <location>
        <begin position="50"/>
        <end position="68"/>
    </location>
</feature>
<gene>
    <name evidence="7" type="ORF">Aiant_06400</name>
</gene>
<feature type="transmembrane region" description="Helical" evidence="5">
    <location>
        <begin position="104"/>
        <end position="124"/>
    </location>
</feature>
<proteinExistence type="predicted"/>
<keyword evidence="4 5" id="KW-0472">Membrane</keyword>
<evidence type="ECO:0000256" key="2">
    <source>
        <dbReference type="ARBA" id="ARBA00022692"/>
    </source>
</evidence>
<protein>
    <recommendedName>
        <fullName evidence="6">Integral membrane bound transporter domain-containing protein</fullName>
    </recommendedName>
</protein>
<feature type="transmembrane region" description="Helical" evidence="5">
    <location>
        <begin position="326"/>
        <end position="346"/>
    </location>
</feature>
<feature type="transmembrane region" description="Helical" evidence="5">
    <location>
        <begin position="278"/>
        <end position="311"/>
    </location>
</feature>
<evidence type="ECO:0000259" key="6">
    <source>
        <dbReference type="Pfam" id="PF13515"/>
    </source>
</evidence>
<keyword evidence="8" id="KW-1185">Reference proteome</keyword>
<feature type="transmembrane region" description="Helical" evidence="5">
    <location>
        <begin position="131"/>
        <end position="150"/>
    </location>
</feature>
<keyword evidence="2 5" id="KW-0812">Transmembrane</keyword>
<dbReference type="RefSeq" id="WP_189330854.1">
    <property type="nucleotide sequence ID" value="NZ_AP023356.1"/>
</dbReference>
<evidence type="ECO:0000256" key="5">
    <source>
        <dbReference type="SAM" id="Phobius"/>
    </source>
</evidence>
<evidence type="ECO:0000256" key="3">
    <source>
        <dbReference type="ARBA" id="ARBA00022989"/>
    </source>
</evidence>
<dbReference type="EMBL" id="AP023356">
    <property type="protein sequence ID" value="BCJ39983.1"/>
    <property type="molecule type" value="Genomic_DNA"/>
</dbReference>
<feature type="transmembrane region" description="Helical" evidence="5">
    <location>
        <begin position="156"/>
        <end position="176"/>
    </location>
</feature>
<accession>A0ABM7LLD7</accession>
<evidence type="ECO:0000313" key="7">
    <source>
        <dbReference type="EMBL" id="BCJ39983.1"/>
    </source>
</evidence>
<feature type="transmembrane region" description="Helical" evidence="5">
    <location>
        <begin position="27"/>
        <end position="44"/>
    </location>
</feature>
<evidence type="ECO:0000256" key="4">
    <source>
        <dbReference type="ARBA" id="ARBA00023136"/>
    </source>
</evidence>
<reference evidence="7 8" key="1">
    <citation type="submission" date="2020-08" db="EMBL/GenBank/DDBJ databases">
        <title>Whole genome shotgun sequence of Actinoplanes ianthinogenes NBRC 13996.</title>
        <authorList>
            <person name="Komaki H."/>
            <person name="Tamura T."/>
        </authorList>
    </citation>
    <scope>NUCLEOTIDE SEQUENCE [LARGE SCALE GENOMIC DNA]</scope>
    <source>
        <strain evidence="7 8">NBRC 13996</strain>
    </source>
</reference>
<dbReference type="Pfam" id="PF13515">
    <property type="entry name" value="FUSC_2"/>
    <property type="match status" value="1"/>
</dbReference>